<proteinExistence type="predicted"/>
<comment type="caution">
    <text evidence="1">The sequence shown here is derived from an EMBL/GenBank/DDBJ whole genome shotgun (WGS) entry which is preliminary data.</text>
</comment>
<reference evidence="1" key="1">
    <citation type="submission" date="2022-10" db="EMBL/GenBank/DDBJ databases">
        <title>Culturing micro-colonial fungi from biological soil crusts in the Mojave desert and describing Neophaeococcomyces mojavensis, and introducing the new genera and species Taxawa tesnikishii.</title>
        <authorList>
            <person name="Kurbessoian T."/>
            <person name="Stajich J.E."/>
        </authorList>
    </citation>
    <scope>NUCLEOTIDE SEQUENCE</scope>
    <source>
        <strain evidence="1">TK_35</strain>
    </source>
</reference>
<accession>A0AA38Y839</accession>
<dbReference type="EMBL" id="JAPDRN010000025">
    <property type="protein sequence ID" value="KAJ9637403.1"/>
    <property type="molecule type" value="Genomic_DNA"/>
</dbReference>
<dbReference type="InterPro" id="IPR008775">
    <property type="entry name" value="Phytyl_CoA_dOase-like"/>
</dbReference>
<name>A0AA38Y839_9EURO</name>
<protein>
    <submittedName>
        <fullName evidence="1">Uncharacterized protein</fullName>
    </submittedName>
</protein>
<dbReference type="AlphaFoldDB" id="A0AA38Y839"/>
<dbReference type="Gene3D" id="2.60.120.620">
    <property type="entry name" value="q2cbj1_9rhob like domain"/>
    <property type="match status" value="1"/>
</dbReference>
<evidence type="ECO:0000313" key="2">
    <source>
        <dbReference type="Proteomes" id="UP001172681"/>
    </source>
</evidence>
<organism evidence="1 2">
    <name type="scientific">Knufia peltigerae</name>
    <dbReference type="NCBI Taxonomy" id="1002370"/>
    <lineage>
        <taxon>Eukaryota</taxon>
        <taxon>Fungi</taxon>
        <taxon>Dikarya</taxon>
        <taxon>Ascomycota</taxon>
        <taxon>Pezizomycotina</taxon>
        <taxon>Eurotiomycetes</taxon>
        <taxon>Chaetothyriomycetidae</taxon>
        <taxon>Chaetothyriales</taxon>
        <taxon>Trichomeriaceae</taxon>
        <taxon>Knufia</taxon>
    </lineage>
</organism>
<dbReference type="Proteomes" id="UP001172681">
    <property type="component" value="Unassembled WGS sequence"/>
</dbReference>
<dbReference type="SUPFAM" id="SSF51197">
    <property type="entry name" value="Clavaminate synthase-like"/>
    <property type="match status" value="1"/>
</dbReference>
<gene>
    <name evidence="1" type="ORF">H2204_004827</name>
</gene>
<dbReference type="PANTHER" id="PTHR40128">
    <property type="entry name" value="EXPRESSED PROTEIN"/>
    <property type="match status" value="1"/>
</dbReference>
<keyword evidence="2" id="KW-1185">Reference proteome</keyword>
<dbReference type="PANTHER" id="PTHR40128:SF1">
    <property type="entry name" value="PHYTANOYL-COA HYDROXYLASE"/>
    <property type="match status" value="1"/>
</dbReference>
<dbReference type="Pfam" id="PF05721">
    <property type="entry name" value="PhyH"/>
    <property type="match status" value="1"/>
</dbReference>
<evidence type="ECO:0000313" key="1">
    <source>
        <dbReference type="EMBL" id="KAJ9637403.1"/>
    </source>
</evidence>
<sequence>MPAVTLPDIQLSDGPLLPDQLGWLRPSDPNTPIELLRERFKEDHYLFLKGLLPREHVLKARESYFRLLSASGVLKPGTAPIEGIFDQTNDLSNFAGLSSRVADLRKPKSERAATFADLTARAHTEKWYTEQFCKHPNLIDFVGKLTEWKDVRLFERSLFRCNLPNTSPVGVHYDQIFLRQGDVTNITAWCAIGDVKLNGGGLMYLEKSAKIGESIEAEFTRRSRENGFSEEEAKNAYNKNMVDGGGDLFQTSKPTEFASRYERKWLVSAFEAGDVVFHDPFTVGASPNFRSLLELAALFVPMNGN</sequence>